<dbReference type="eggNOG" id="COG1011">
    <property type="taxonomic scope" value="Bacteria"/>
</dbReference>
<dbReference type="CDD" id="cd02588">
    <property type="entry name" value="HAD_L2-DEX"/>
    <property type="match status" value="1"/>
</dbReference>
<dbReference type="SFLD" id="SFLDS00003">
    <property type="entry name" value="Haloacid_Dehalogenase"/>
    <property type="match status" value="1"/>
</dbReference>
<sequence length="311" mass="35054">MHGGMFSVWSRCWKAGLQCFHPFIDWEMAAPPSAPRRSDHRSRAIERAKLTSGPEFSADEPGIPNDTAAGTGLRLLITETDPRQKRTKRMTTFRPKYITFDCHGTLINFQMAEAARDLYGDRMSEQKMLQFIADFSAYRLDEVMADWKPYAEVVHNALARTCKRNGVDFKDEDAQMVYERVPTWGPHPDVPAGLAKVAKEIPLVILSNAMNSQIMSNVEKLGAPFHAVYTAEEAQAYKPHFRAFEYMLDMLGCGPEDILHCSSSFRYDLMSAHDLGIKNKVWVNRGHEPANPYYGYTEIAGISELPGVVGL</sequence>
<dbReference type="Gene3D" id="1.10.150.750">
    <property type="match status" value="1"/>
</dbReference>
<evidence type="ECO:0000256" key="1">
    <source>
        <dbReference type="ARBA" id="ARBA00022801"/>
    </source>
</evidence>
<dbReference type="InterPro" id="IPR006328">
    <property type="entry name" value="2-HAD"/>
</dbReference>
<dbReference type="Gene3D" id="3.40.50.1000">
    <property type="entry name" value="HAD superfamily/HAD-like"/>
    <property type="match status" value="1"/>
</dbReference>
<dbReference type="PANTHER" id="PTHR43316:SF9">
    <property type="entry name" value="ACID DEHALOGENASE, PUTATIVE (AFU_ORTHOLOGUE AFUA_6G14460)-RELATED"/>
    <property type="match status" value="1"/>
</dbReference>
<dbReference type="Proteomes" id="UP000006180">
    <property type="component" value="Chromosome"/>
</dbReference>
<dbReference type="AlphaFoldDB" id="I3WYX0"/>
<dbReference type="InterPro" id="IPR006439">
    <property type="entry name" value="HAD-SF_hydro_IA"/>
</dbReference>
<accession>I3WYX0</accession>
<dbReference type="GO" id="GO:0019120">
    <property type="term" value="F:hydrolase activity, acting on acid halide bonds, in C-halide compounds"/>
    <property type="evidence" value="ECO:0007669"/>
    <property type="project" value="InterPro"/>
</dbReference>
<name>I3WYX0_SINF2</name>
<evidence type="ECO:0000313" key="3">
    <source>
        <dbReference type="Proteomes" id="UP000006180"/>
    </source>
</evidence>
<reference evidence="2 3" key="1">
    <citation type="journal article" date="2012" name="J. Bacteriol.">
        <title>Complete genome sequence of the broad-host-range strain Sinorhizobium fredii USDA257.</title>
        <authorList>
            <person name="Schuldes J."/>
            <person name="Rodriguez Orbegoso M."/>
            <person name="Schmeisser C."/>
            <person name="Krishnan H.B."/>
            <person name="Daniel R."/>
            <person name="Streit W.R."/>
        </authorList>
    </citation>
    <scope>NUCLEOTIDE SEQUENCE [LARGE SCALE GENOMIC DNA]</scope>
    <source>
        <strain evidence="2 3">USDA 257</strain>
    </source>
</reference>
<gene>
    <name evidence="2" type="ORF">USDA257_c02280</name>
</gene>
<dbReference type="STRING" id="1185652.USDA257_c02280"/>
<dbReference type="HOGENOM" id="CLU_045011_3_2_5"/>
<dbReference type="NCBIfam" id="TIGR01493">
    <property type="entry name" value="HAD-SF-IA-v2"/>
    <property type="match status" value="1"/>
</dbReference>
<dbReference type="InterPro" id="IPR036412">
    <property type="entry name" value="HAD-like_sf"/>
</dbReference>
<protein>
    <submittedName>
        <fullName evidence="2">2-haloacid halidohydrolase</fullName>
    </submittedName>
</protein>
<dbReference type="InterPro" id="IPR023214">
    <property type="entry name" value="HAD_sf"/>
</dbReference>
<proteinExistence type="predicted"/>
<dbReference type="NCBIfam" id="TIGR01428">
    <property type="entry name" value="HAD_type_II"/>
    <property type="match status" value="1"/>
</dbReference>
<dbReference type="EMBL" id="CP003563">
    <property type="protein sequence ID" value="AFL48826.1"/>
    <property type="molecule type" value="Genomic_DNA"/>
</dbReference>
<dbReference type="KEGG" id="sfd:USDA257_c02280"/>
<dbReference type="PATRIC" id="fig|1185652.3.peg.239"/>
<organism evidence="2 3">
    <name type="scientific">Sinorhizobium fredii (strain USDA 257)</name>
    <dbReference type="NCBI Taxonomy" id="1185652"/>
    <lineage>
        <taxon>Bacteria</taxon>
        <taxon>Pseudomonadati</taxon>
        <taxon>Pseudomonadota</taxon>
        <taxon>Alphaproteobacteria</taxon>
        <taxon>Hyphomicrobiales</taxon>
        <taxon>Rhizobiaceae</taxon>
        <taxon>Sinorhizobium/Ensifer group</taxon>
        <taxon>Sinorhizobium</taxon>
    </lineage>
</organism>
<dbReference type="Pfam" id="PF00702">
    <property type="entry name" value="Hydrolase"/>
    <property type="match status" value="1"/>
</dbReference>
<dbReference type="SUPFAM" id="SSF56784">
    <property type="entry name" value="HAD-like"/>
    <property type="match status" value="1"/>
</dbReference>
<dbReference type="SFLD" id="SFLDG01129">
    <property type="entry name" value="C1.5:_HAD__Beta-PGM__Phosphata"/>
    <property type="match status" value="1"/>
</dbReference>
<keyword evidence="1 2" id="KW-0378">Hydrolase</keyword>
<evidence type="ECO:0000313" key="2">
    <source>
        <dbReference type="EMBL" id="AFL48826.1"/>
    </source>
</evidence>
<dbReference type="InterPro" id="IPR051540">
    <property type="entry name" value="S-2-haloacid_dehalogenase"/>
</dbReference>
<dbReference type="PANTHER" id="PTHR43316">
    <property type="entry name" value="HYDROLASE, HALOACID DELAHOGENASE-RELATED"/>
    <property type="match status" value="1"/>
</dbReference>